<dbReference type="Proteomes" id="UP000720508">
    <property type="component" value="Unassembled WGS sequence"/>
</dbReference>
<keyword evidence="1" id="KW-1133">Transmembrane helix</keyword>
<reference evidence="2 3" key="1">
    <citation type="submission" date="2021-06" db="EMBL/GenBank/DDBJ databases">
        <authorList>
            <person name="Pan X."/>
        </authorList>
    </citation>
    <scope>NUCLEOTIDE SEQUENCE [LARGE SCALE GENOMIC DNA]</scope>
    <source>
        <strain evidence="2 3">4503</strain>
    </source>
</reference>
<keyword evidence="3" id="KW-1185">Reference proteome</keyword>
<organism evidence="2 3">
    <name type="scientific">Streptomyces niphimycinicus</name>
    <dbReference type="NCBI Taxonomy" id="2842201"/>
    <lineage>
        <taxon>Bacteria</taxon>
        <taxon>Bacillati</taxon>
        <taxon>Actinomycetota</taxon>
        <taxon>Actinomycetes</taxon>
        <taxon>Kitasatosporales</taxon>
        <taxon>Streptomycetaceae</taxon>
        <taxon>Streptomyces</taxon>
    </lineage>
</organism>
<dbReference type="EMBL" id="JAHLEM010000064">
    <property type="protein sequence ID" value="MBU3864004.1"/>
    <property type="molecule type" value="Genomic_DNA"/>
</dbReference>
<protein>
    <recommendedName>
        <fullName evidence="4">Integral membrane protein</fullName>
    </recommendedName>
</protein>
<keyword evidence="1" id="KW-0812">Transmembrane</keyword>
<comment type="caution">
    <text evidence="2">The sequence shown here is derived from an EMBL/GenBank/DDBJ whole genome shotgun (WGS) entry which is preliminary data.</text>
</comment>
<evidence type="ECO:0000256" key="1">
    <source>
        <dbReference type="SAM" id="Phobius"/>
    </source>
</evidence>
<feature type="transmembrane region" description="Helical" evidence="1">
    <location>
        <begin position="104"/>
        <end position="124"/>
    </location>
</feature>
<proteinExistence type="predicted"/>
<feature type="transmembrane region" description="Helical" evidence="1">
    <location>
        <begin position="45"/>
        <end position="67"/>
    </location>
</feature>
<gene>
    <name evidence="2" type="ORF">KN815_07900</name>
</gene>
<dbReference type="RefSeq" id="WP_216341025.1">
    <property type="nucleotide sequence ID" value="NZ_JAHLEM010000064.1"/>
</dbReference>
<evidence type="ECO:0008006" key="4">
    <source>
        <dbReference type="Google" id="ProtNLM"/>
    </source>
</evidence>
<evidence type="ECO:0000313" key="2">
    <source>
        <dbReference type="EMBL" id="MBU3864004.1"/>
    </source>
</evidence>
<name>A0ABS6CAT7_9ACTN</name>
<feature type="transmembrane region" description="Helical" evidence="1">
    <location>
        <begin position="73"/>
        <end position="92"/>
    </location>
</feature>
<accession>A0ABS6CAT7</accession>
<evidence type="ECO:0000313" key="3">
    <source>
        <dbReference type="Proteomes" id="UP000720508"/>
    </source>
</evidence>
<keyword evidence="1" id="KW-0472">Membrane</keyword>
<sequence length="248" mass="26375">MTDDANPVPPDPPGDAAASGTSLRLPAWLSGRAVRFRDALTDDRLLALLILVDLVTLLTSASIWLALGGDAGVVGVTAGALLAFVAAMLPLIRRRDAEGERPLWPPLILVVIPLAVLIVGLPAWGVRVYLDSRPVDMSHRFTLSPERAVENGDTVVASAHTDDPHPRLTIRFAVTQHNLSDPTCAPGSKLTVTLPTGAGQDLPQTRAADETFVLDLGEGMKDIRLTVRLIAEQNCALDLSVTSAHLNE</sequence>